<dbReference type="RefSeq" id="WP_377331299.1">
    <property type="nucleotide sequence ID" value="NZ_JBHSGB010000001.1"/>
</dbReference>
<dbReference type="Gene3D" id="3.10.450.50">
    <property type="match status" value="1"/>
</dbReference>
<dbReference type="SUPFAM" id="SSF54427">
    <property type="entry name" value="NTF2-like"/>
    <property type="match status" value="1"/>
</dbReference>
<comment type="caution">
    <text evidence="1">The sequence shown here is derived from an EMBL/GenBank/DDBJ whole genome shotgun (WGS) entry which is preliminary data.</text>
</comment>
<proteinExistence type="predicted"/>
<name>A0ABV9JGW4_9GAMM</name>
<protein>
    <recommendedName>
        <fullName evidence="3">Nuclear transport factor 2 family protein</fullName>
    </recommendedName>
</protein>
<gene>
    <name evidence="1" type="ORF">ACFO3I_01905</name>
</gene>
<evidence type="ECO:0000313" key="1">
    <source>
        <dbReference type="EMBL" id="MFC4653771.1"/>
    </source>
</evidence>
<dbReference type="InterPro" id="IPR032710">
    <property type="entry name" value="NTF2-like_dom_sf"/>
</dbReference>
<dbReference type="EMBL" id="JBHSGB010000001">
    <property type="protein sequence ID" value="MFC4653771.1"/>
    <property type="molecule type" value="Genomic_DNA"/>
</dbReference>
<sequence length="102" mass="11449">MICLDPTIASYWHAFSQQDTDALLSCFDPEAVLLYQNQIWVGCADIQRWQHQHQQQLQLVGAAEQAGQTLVQARSGQQVWCYMFALQDGKISRLIVEPGAAA</sequence>
<keyword evidence="2" id="KW-1185">Reference proteome</keyword>
<dbReference type="Proteomes" id="UP001595962">
    <property type="component" value="Unassembled WGS sequence"/>
</dbReference>
<organism evidence="1 2">
    <name type="scientific">Rheinheimera marina</name>
    <dbReference type="NCBI Taxonomy" id="1774958"/>
    <lineage>
        <taxon>Bacteria</taxon>
        <taxon>Pseudomonadati</taxon>
        <taxon>Pseudomonadota</taxon>
        <taxon>Gammaproteobacteria</taxon>
        <taxon>Chromatiales</taxon>
        <taxon>Chromatiaceae</taxon>
        <taxon>Rheinheimera</taxon>
    </lineage>
</organism>
<accession>A0ABV9JGW4</accession>
<evidence type="ECO:0000313" key="2">
    <source>
        <dbReference type="Proteomes" id="UP001595962"/>
    </source>
</evidence>
<evidence type="ECO:0008006" key="3">
    <source>
        <dbReference type="Google" id="ProtNLM"/>
    </source>
</evidence>
<reference evidence="2" key="1">
    <citation type="journal article" date="2019" name="Int. J. Syst. Evol. Microbiol.">
        <title>The Global Catalogue of Microorganisms (GCM) 10K type strain sequencing project: providing services to taxonomists for standard genome sequencing and annotation.</title>
        <authorList>
            <consortium name="The Broad Institute Genomics Platform"/>
            <consortium name="The Broad Institute Genome Sequencing Center for Infectious Disease"/>
            <person name="Wu L."/>
            <person name="Ma J."/>
        </authorList>
    </citation>
    <scope>NUCLEOTIDE SEQUENCE [LARGE SCALE GENOMIC DNA]</scope>
    <source>
        <strain evidence="2">DT28</strain>
    </source>
</reference>